<reference evidence="1" key="2">
    <citation type="submission" date="2018-05" db="EMBL/GenBank/DDBJ databases">
        <title>OpunRS2 (Oryza punctata Reference Sequence Version 2).</title>
        <authorList>
            <person name="Zhang J."/>
            <person name="Kudrna D."/>
            <person name="Lee S."/>
            <person name="Talag J."/>
            <person name="Welchert J."/>
            <person name="Wing R.A."/>
        </authorList>
    </citation>
    <scope>NUCLEOTIDE SEQUENCE [LARGE SCALE GENOMIC DNA]</scope>
</reference>
<reference evidence="1" key="1">
    <citation type="submission" date="2015-04" db="UniProtKB">
        <authorList>
            <consortium name="EnsemblPlants"/>
        </authorList>
    </citation>
    <scope>IDENTIFICATION</scope>
</reference>
<dbReference type="Gramene" id="OPUNC05G22140.1">
    <property type="protein sequence ID" value="OPUNC05G22140.1"/>
    <property type="gene ID" value="OPUNC05G22140"/>
</dbReference>
<dbReference type="EnsemblPlants" id="OPUNC05G22140.1">
    <property type="protein sequence ID" value="OPUNC05G22140.1"/>
    <property type="gene ID" value="OPUNC05G22140"/>
</dbReference>
<protein>
    <submittedName>
        <fullName evidence="1">Uncharacterized protein</fullName>
    </submittedName>
</protein>
<accession>A0A0E0L5A2</accession>
<name>A0A0E0L5A2_ORYPU</name>
<dbReference type="HOGENOM" id="CLU_1799593_0_0_1"/>
<evidence type="ECO:0000313" key="1">
    <source>
        <dbReference type="EnsemblPlants" id="OPUNC05G22140.1"/>
    </source>
</evidence>
<evidence type="ECO:0000313" key="2">
    <source>
        <dbReference type="Proteomes" id="UP000026962"/>
    </source>
</evidence>
<proteinExistence type="predicted"/>
<dbReference type="Proteomes" id="UP000026962">
    <property type="component" value="Chromosome 5"/>
</dbReference>
<organism evidence="1">
    <name type="scientific">Oryza punctata</name>
    <name type="common">Red rice</name>
    <dbReference type="NCBI Taxonomy" id="4537"/>
    <lineage>
        <taxon>Eukaryota</taxon>
        <taxon>Viridiplantae</taxon>
        <taxon>Streptophyta</taxon>
        <taxon>Embryophyta</taxon>
        <taxon>Tracheophyta</taxon>
        <taxon>Spermatophyta</taxon>
        <taxon>Magnoliopsida</taxon>
        <taxon>Liliopsida</taxon>
        <taxon>Poales</taxon>
        <taxon>Poaceae</taxon>
        <taxon>BOP clade</taxon>
        <taxon>Oryzoideae</taxon>
        <taxon>Oryzeae</taxon>
        <taxon>Oryzinae</taxon>
        <taxon>Oryza</taxon>
    </lineage>
</organism>
<keyword evidence="2" id="KW-1185">Reference proteome</keyword>
<sequence>MESHLRINGYCFRLSVEDLIKKEQALVCAEQDRITRCIEVAKSLLTQRSKGTGSGSTFKILSIRTFLKLNEDALADAIESWGTNVPFLAEIDVDEMFMQYIIKFQQAGVLSYQAYNESKMRVHAACVLALRVENVVPFWEFINS</sequence>
<dbReference type="AlphaFoldDB" id="A0A0E0L5A2"/>